<dbReference type="EMBL" id="JH001041">
    <property type="protein sequence ID" value="EGV94420.1"/>
    <property type="molecule type" value="Genomic_DNA"/>
</dbReference>
<dbReference type="STRING" id="10029.G3I122"/>
<keyword evidence="1" id="KW-0433">Leucine-rich repeat</keyword>
<accession>G3I122</accession>
<dbReference type="PANTHER" id="PTHR14224">
    <property type="entry name" value="SIMILAR TO PREFERENTIALLY EXPRESSED ANTIGEN IN MELANOMA-LIKE 3"/>
    <property type="match status" value="1"/>
</dbReference>
<dbReference type="PANTHER" id="PTHR14224:SF108">
    <property type="entry name" value="PRAME LIKE 11-RELATED"/>
    <property type="match status" value="1"/>
</dbReference>
<proteinExistence type="predicted"/>
<protein>
    <submittedName>
        <fullName evidence="3">PRAME family member 18</fullName>
    </submittedName>
</protein>
<reference evidence="4" key="1">
    <citation type="journal article" date="2011" name="Nat. Biotechnol.">
        <title>The genomic sequence of the Chinese hamster ovary (CHO)-K1 cell line.</title>
        <authorList>
            <person name="Xu X."/>
            <person name="Nagarajan H."/>
            <person name="Lewis N.E."/>
            <person name="Pan S."/>
            <person name="Cai Z."/>
            <person name="Liu X."/>
            <person name="Chen W."/>
            <person name="Xie M."/>
            <person name="Wang W."/>
            <person name="Hammond S."/>
            <person name="Andersen M.R."/>
            <person name="Neff N."/>
            <person name="Passarelli B."/>
            <person name="Koh W."/>
            <person name="Fan H.C."/>
            <person name="Wang J."/>
            <person name="Gui Y."/>
            <person name="Lee K.H."/>
            <person name="Betenbaugh M.J."/>
            <person name="Quake S.R."/>
            <person name="Famili I."/>
            <person name="Palsson B.O."/>
            <person name="Wang J."/>
        </authorList>
    </citation>
    <scope>NUCLEOTIDE SEQUENCE [LARGE SCALE GENOMIC DNA]</scope>
    <source>
        <strain evidence="4">CHO K1 cell line</strain>
    </source>
</reference>
<evidence type="ECO:0000256" key="2">
    <source>
        <dbReference type="ARBA" id="ARBA00022737"/>
    </source>
</evidence>
<dbReference type="InterPro" id="IPR050694">
    <property type="entry name" value="LRRC14/PRAME"/>
</dbReference>
<dbReference type="InParanoid" id="G3I122"/>
<dbReference type="GO" id="GO:0005737">
    <property type="term" value="C:cytoplasm"/>
    <property type="evidence" value="ECO:0007669"/>
    <property type="project" value="TreeGrafter"/>
</dbReference>
<keyword evidence="2" id="KW-0677">Repeat</keyword>
<dbReference type="Proteomes" id="UP000001075">
    <property type="component" value="Unassembled WGS sequence"/>
</dbReference>
<evidence type="ECO:0000313" key="4">
    <source>
        <dbReference type="Proteomes" id="UP000001075"/>
    </source>
</evidence>
<gene>
    <name evidence="3" type="ORF">I79_017065</name>
</gene>
<sequence length="243" mass="26934">MRSLLKDEALVVSALKEVPMELFPTLLKSTFMANRHPDSDGGILALQQCLPVGALMKIPDLVILKAVMGGLDLLIKQNDRPRNCKLEVLDLWDAQHNFWNAWAGIEDHVCSPDVVSETQPVSSTSRNAARETDRYTADIKIEGLYVLMDFQIGVPLPALSQCSQLVEVNFVKNFLTVSSLKKLLQHTANLRHLAQEVHPAPEEICDGIGKCHARHICPTLFSSHGNTTGYKRAKRGLLCESDV</sequence>
<organism evidence="3 4">
    <name type="scientific">Cricetulus griseus</name>
    <name type="common">Chinese hamster</name>
    <name type="synonym">Cricetulus barabensis griseus</name>
    <dbReference type="NCBI Taxonomy" id="10029"/>
    <lineage>
        <taxon>Eukaryota</taxon>
        <taxon>Metazoa</taxon>
        <taxon>Chordata</taxon>
        <taxon>Craniata</taxon>
        <taxon>Vertebrata</taxon>
        <taxon>Euteleostomi</taxon>
        <taxon>Mammalia</taxon>
        <taxon>Eutheria</taxon>
        <taxon>Euarchontoglires</taxon>
        <taxon>Glires</taxon>
        <taxon>Rodentia</taxon>
        <taxon>Myomorpha</taxon>
        <taxon>Muroidea</taxon>
        <taxon>Cricetidae</taxon>
        <taxon>Cricetinae</taxon>
        <taxon>Cricetulus</taxon>
    </lineage>
</organism>
<dbReference type="AlphaFoldDB" id="G3I122"/>
<evidence type="ECO:0000256" key="1">
    <source>
        <dbReference type="ARBA" id="ARBA00022614"/>
    </source>
</evidence>
<evidence type="ECO:0000313" key="3">
    <source>
        <dbReference type="EMBL" id="EGV94420.1"/>
    </source>
</evidence>
<name>G3I122_CRIGR</name>